<evidence type="ECO:0000256" key="3">
    <source>
        <dbReference type="ARBA" id="ARBA00022614"/>
    </source>
</evidence>
<comment type="subcellular location">
    <subcellularLocation>
        <location evidence="1">Membrane</location>
        <topology evidence="1">Single-pass membrane protein</topology>
    </subcellularLocation>
</comment>
<dbReference type="Pfam" id="PF08263">
    <property type="entry name" value="LRRNT_2"/>
    <property type="match status" value="1"/>
</dbReference>
<comment type="caution">
    <text evidence="18">The sequence shown here is derived from an EMBL/GenBank/DDBJ whole genome shotgun (WGS) entry which is preliminary data.</text>
</comment>
<dbReference type="FunFam" id="3.80.10.10:FF:000233">
    <property type="entry name" value="Leucine-rich repeat receptor-like protein kinase TDR"/>
    <property type="match status" value="1"/>
</dbReference>
<dbReference type="AlphaFoldDB" id="A0ABD3C773"/>
<dbReference type="Proteomes" id="UP001632038">
    <property type="component" value="Unassembled WGS sequence"/>
</dbReference>
<dbReference type="SUPFAM" id="SSF52047">
    <property type="entry name" value="RNI-like"/>
    <property type="match status" value="2"/>
</dbReference>
<evidence type="ECO:0000313" key="18">
    <source>
        <dbReference type="EMBL" id="KAL3625432.1"/>
    </source>
</evidence>
<dbReference type="PANTHER" id="PTHR48056">
    <property type="entry name" value="LRR RECEPTOR-LIKE SERINE/THREONINE-PROTEIN KINASE-RELATED"/>
    <property type="match status" value="1"/>
</dbReference>
<keyword evidence="13" id="KW-0325">Glycoprotein</keyword>
<keyword evidence="6 16" id="KW-0732">Signal</keyword>
<reference evidence="19" key="1">
    <citation type="journal article" date="2024" name="IScience">
        <title>Strigolactones Initiate the Formation of Haustorium-like Structures in Castilleja.</title>
        <authorList>
            <person name="Buerger M."/>
            <person name="Peterson D."/>
            <person name="Chory J."/>
        </authorList>
    </citation>
    <scope>NUCLEOTIDE SEQUENCE [LARGE SCALE GENOMIC DNA]</scope>
</reference>
<evidence type="ECO:0000256" key="8">
    <source>
        <dbReference type="ARBA" id="ARBA00022741"/>
    </source>
</evidence>
<keyword evidence="19" id="KW-1185">Reference proteome</keyword>
<evidence type="ECO:0000256" key="14">
    <source>
        <dbReference type="PROSITE-ProRule" id="PRU10141"/>
    </source>
</evidence>
<dbReference type="GO" id="GO:0006952">
    <property type="term" value="P:defense response"/>
    <property type="evidence" value="ECO:0007669"/>
    <property type="project" value="UniProtKB-ARBA"/>
</dbReference>
<dbReference type="PROSITE" id="PS00107">
    <property type="entry name" value="PROTEIN_KINASE_ATP"/>
    <property type="match status" value="1"/>
</dbReference>
<dbReference type="FunFam" id="3.80.10.10:FF:000824">
    <property type="entry name" value="Receptor-like protein kinase HSL1 isoform A"/>
    <property type="match status" value="1"/>
</dbReference>
<keyword evidence="5 15" id="KW-0812">Transmembrane</keyword>
<feature type="transmembrane region" description="Helical" evidence="15">
    <location>
        <begin position="648"/>
        <end position="669"/>
    </location>
</feature>
<dbReference type="InterPro" id="IPR050647">
    <property type="entry name" value="Plant_LRR-RLKs"/>
</dbReference>
<sequence length="1031" mass="114297">MHAHLGKMTKNTSSSPSQTNLHIFIFILFTLPFHGHTQNTANPNNQEQTILLTLKQHWSNPSSLAHWTPSSSHCEWPEINCTDGSVTSLVIINATITETIPPSICHLNNLTHIDLQWNYIPGPFPTVFYNCSKLEYLDLSQNYFIGTIPDDVNRLSPRLRYLNLAANNFTGDIPSAIGSLPNLTSLQLVMNLFNGSFPPEIGNLSNLEELALGYNTFTPQSIPSSFTKLTKLRNMWMAEANLIGEIPDGIGNMSALESLDLSINRLSGSIPEGLFLLENLTLLYLYKNRLSGFIPGRVEALKLQVLDLSNNTLTGTIPEDFGNLKSLTGLALFDNRLSGEIPVSIGRLTELVDIGLWSNNLSGELPPDFGRFSPLKRFQVSLNQFVGELPKHLCENKVLLGVIAFKNKLAGQLPDSLGNCSSLESVQVQDNQFSGNIPDGLWTSTNLTRLMLSNNAFSGQLPNKTGPRLSLVEVMNNKFSGPIPAGISSWESLIEFRASNNLLNGAIPQELTALPLISIILLDGNRISGRLPSNIISWKHLSTLDLSRNQLSGEIPAAYGLLPDLLYLDLSQNAFWGQIPPEIGHLRLSSLNLSSNRLSGRIPGNYDNAAFDRSFLNNPGLCSNIPSLRLVSCRLATTKKTKRVSSHFIAAVSSIAAVAFLAGFLYAIYVRRSYKKRNHVSDSSTWKLTSFQRLHFTETNILSSLLDDNQIGKGGSGRVYRVPINHCSSKYVAVKRIWDNVKFDQKLEKEFLAEVRILGTIRHSNIVKLLCCISSESSKLLVYEYMENHSLDRWLHGKKKPQSISGSVYNVGLDWPKRLQIAIGAAQGLCYMHHDCSPPIIHRDVKSSNILLDSEFNAKVADFGLARILVKRGEPNTMSVVAGSFGYMAPEYAQTRRANEKIDVYSFGVILLELVTGREAHYGDETLSVAQWTLRYVQEGNPIVDALDEDIKEPDYLEEINTVLKLGLICTSNSPSSRPSMNDVLQILLRCSRRQPLGRKTSRDEFDVAPLLHNSKADSSSESDDNVFCSV</sequence>
<dbReference type="FunFam" id="3.30.200.20:FF:000512">
    <property type="entry name" value="Receptor-like protein kinase HSL1"/>
    <property type="match status" value="1"/>
</dbReference>
<dbReference type="Pfam" id="PF13855">
    <property type="entry name" value="LRR_8"/>
    <property type="match status" value="1"/>
</dbReference>
<evidence type="ECO:0000259" key="17">
    <source>
        <dbReference type="PROSITE" id="PS50011"/>
    </source>
</evidence>
<dbReference type="Gene3D" id="3.30.200.20">
    <property type="entry name" value="Phosphorylase Kinase, domain 1"/>
    <property type="match status" value="1"/>
</dbReference>
<name>A0ABD3C773_9LAMI</name>
<comment type="similarity">
    <text evidence="2">Belongs to the protein kinase superfamily. Ser/Thr protein kinase family.</text>
</comment>
<dbReference type="SMART" id="SM00369">
    <property type="entry name" value="LRR_TYP"/>
    <property type="match status" value="5"/>
</dbReference>
<evidence type="ECO:0000256" key="7">
    <source>
        <dbReference type="ARBA" id="ARBA00022737"/>
    </source>
</evidence>
<dbReference type="SMART" id="SM00220">
    <property type="entry name" value="S_TKc"/>
    <property type="match status" value="1"/>
</dbReference>
<dbReference type="InterPro" id="IPR013210">
    <property type="entry name" value="LRR_N_plant-typ"/>
</dbReference>
<dbReference type="FunFam" id="1.10.510.10:FF:000714">
    <property type="entry name" value="Kinase family with leucine-rich repeat domain-containing protein"/>
    <property type="match status" value="1"/>
</dbReference>
<dbReference type="GO" id="GO:0016301">
    <property type="term" value="F:kinase activity"/>
    <property type="evidence" value="ECO:0007669"/>
    <property type="project" value="UniProtKB-KW"/>
</dbReference>
<keyword evidence="3" id="KW-0433">Leucine-rich repeat</keyword>
<dbReference type="InterPro" id="IPR008271">
    <property type="entry name" value="Ser/Thr_kinase_AS"/>
</dbReference>
<dbReference type="Pfam" id="PF00069">
    <property type="entry name" value="Pkinase"/>
    <property type="match status" value="1"/>
</dbReference>
<keyword evidence="12 15" id="KW-0472">Membrane</keyword>
<feature type="domain" description="Protein kinase" evidence="17">
    <location>
        <begin position="705"/>
        <end position="989"/>
    </location>
</feature>
<evidence type="ECO:0000313" key="19">
    <source>
        <dbReference type="Proteomes" id="UP001632038"/>
    </source>
</evidence>
<dbReference type="Gene3D" id="1.10.510.10">
    <property type="entry name" value="Transferase(Phosphotransferase) domain 1"/>
    <property type="match status" value="1"/>
</dbReference>
<organism evidence="18 19">
    <name type="scientific">Castilleja foliolosa</name>
    <dbReference type="NCBI Taxonomy" id="1961234"/>
    <lineage>
        <taxon>Eukaryota</taxon>
        <taxon>Viridiplantae</taxon>
        <taxon>Streptophyta</taxon>
        <taxon>Embryophyta</taxon>
        <taxon>Tracheophyta</taxon>
        <taxon>Spermatophyta</taxon>
        <taxon>Magnoliopsida</taxon>
        <taxon>eudicotyledons</taxon>
        <taxon>Gunneridae</taxon>
        <taxon>Pentapetalae</taxon>
        <taxon>asterids</taxon>
        <taxon>lamiids</taxon>
        <taxon>Lamiales</taxon>
        <taxon>Orobanchaceae</taxon>
        <taxon>Pedicularideae</taxon>
        <taxon>Castillejinae</taxon>
        <taxon>Castilleja</taxon>
    </lineage>
</organism>
<dbReference type="InterPro" id="IPR032675">
    <property type="entry name" value="LRR_dom_sf"/>
</dbReference>
<gene>
    <name evidence="18" type="ORF">CASFOL_030886</name>
</gene>
<evidence type="ECO:0000256" key="2">
    <source>
        <dbReference type="ARBA" id="ARBA00008684"/>
    </source>
</evidence>
<dbReference type="GO" id="GO:0009791">
    <property type="term" value="P:post-embryonic development"/>
    <property type="evidence" value="ECO:0007669"/>
    <property type="project" value="UniProtKB-ARBA"/>
</dbReference>
<dbReference type="InterPro" id="IPR011009">
    <property type="entry name" value="Kinase-like_dom_sf"/>
</dbReference>
<feature type="chain" id="PRO_5044745441" description="Protein kinase domain-containing protein" evidence="16">
    <location>
        <begin position="38"/>
        <end position="1031"/>
    </location>
</feature>
<dbReference type="InterPro" id="IPR001611">
    <property type="entry name" value="Leu-rich_rpt"/>
</dbReference>
<dbReference type="PANTHER" id="PTHR48056:SF29">
    <property type="entry name" value="RECEPTOR-LIKE PROTEIN KINASE HSL1"/>
    <property type="match status" value="1"/>
</dbReference>
<evidence type="ECO:0000256" key="11">
    <source>
        <dbReference type="ARBA" id="ARBA00022989"/>
    </source>
</evidence>
<evidence type="ECO:0000256" key="1">
    <source>
        <dbReference type="ARBA" id="ARBA00004167"/>
    </source>
</evidence>
<dbReference type="FunFam" id="3.80.10.10:FF:001670">
    <property type="entry name" value="Putative leucine-rich repeat receptor-like protein kinase family protein"/>
    <property type="match status" value="1"/>
</dbReference>
<feature type="signal peptide" evidence="16">
    <location>
        <begin position="1"/>
        <end position="37"/>
    </location>
</feature>
<dbReference type="PROSITE" id="PS51450">
    <property type="entry name" value="LRR"/>
    <property type="match status" value="1"/>
</dbReference>
<dbReference type="CDD" id="cd14066">
    <property type="entry name" value="STKc_IRAK"/>
    <property type="match status" value="1"/>
</dbReference>
<dbReference type="InterPro" id="IPR003591">
    <property type="entry name" value="Leu-rich_rpt_typical-subtyp"/>
</dbReference>
<evidence type="ECO:0000256" key="12">
    <source>
        <dbReference type="ARBA" id="ARBA00023136"/>
    </source>
</evidence>
<keyword evidence="11 15" id="KW-1133">Transmembrane helix</keyword>
<dbReference type="Gene3D" id="3.80.10.10">
    <property type="entry name" value="Ribonuclease Inhibitor"/>
    <property type="match status" value="4"/>
</dbReference>
<dbReference type="GO" id="GO:0051707">
    <property type="term" value="P:response to other organism"/>
    <property type="evidence" value="ECO:0007669"/>
    <property type="project" value="UniProtKB-ARBA"/>
</dbReference>
<keyword evidence="7" id="KW-0677">Repeat</keyword>
<keyword evidence="10 14" id="KW-0067">ATP-binding</keyword>
<keyword evidence="9" id="KW-0418">Kinase</keyword>
<dbReference type="Pfam" id="PF00560">
    <property type="entry name" value="LRR_1"/>
    <property type="match status" value="5"/>
</dbReference>
<evidence type="ECO:0000256" key="6">
    <source>
        <dbReference type="ARBA" id="ARBA00022729"/>
    </source>
</evidence>
<proteinExistence type="inferred from homology"/>
<dbReference type="GO" id="GO:0016020">
    <property type="term" value="C:membrane"/>
    <property type="evidence" value="ECO:0007669"/>
    <property type="project" value="UniProtKB-SubCell"/>
</dbReference>
<protein>
    <recommendedName>
        <fullName evidence="17">Protein kinase domain-containing protein</fullName>
    </recommendedName>
</protein>
<dbReference type="PROSITE" id="PS50011">
    <property type="entry name" value="PROTEIN_KINASE_DOM"/>
    <property type="match status" value="1"/>
</dbReference>
<evidence type="ECO:0000256" key="16">
    <source>
        <dbReference type="SAM" id="SignalP"/>
    </source>
</evidence>
<dbReference type="EMBL" id="JAVIJP010000052">
    <property type="protein sequence ID" value="KAL3625432.1"/>
    <property type="molecule type" value="Genomic_DNA"/>
</dbReference>
<evidence type="ECO:0000256" key="5">
    <source>
        <dbReference type="ARBA" id="ARBA00022692"/>
    </source>
</evidence>
<evidence type="ECO:0000256" key="9">
    <source>
        <dbReference type="ARBA" id="ARBA00022777"/>
    </source>
</evidence>
<dbReference type="GO" id="GO:0005524">
    <property type="term" value="F:ATP binding"/>
    <property type="evidence" value="ECO:0007669"/>
    <property type="project" value="UniProtKB-UniRule"/>
</dbReference>
<dbReference type="PROSITE" id="PS00108">
    <property type="entry name" value="PROTEIN_KINASE_ST"/>
    <property type="match status" value="1"/>
</dbReference>
<dbReference type="InterPro" id="IPR000719">
    <property type="entry name" value="Prot_kinase_dom"/>
</dbReference>
<accession>A0ABD3C773</accession>
<evidence type="ECO:0000256" key="13">
    <source>
        <dbReference type="ARBA" id="ARBA00023180"/>
    </source>
</evidence>
<evidence type="ECO:0000256" key="4">
    <source>
        <dbReference type="ARBA" id="ARBA00022679"/>
    </source>
</evidence>
<evidence type="ECO:0000256" key="10">
    <source>
        <dbReference type="ARBA" id="ARBA00022840"/>
    </source>
</evidence>
<dbReference type="InterPro" id="IPR017441">
    <property type="entry name" value="Protein_kinase_ATP_BS"/>
</dbReference>
<evidence type="ECO:0000256" key="15">
    <source>
        <dbReference type="SAM" id="Phobius"/>
    </source>
</evidence>
<dbReference type="SUPFAM" id="SSF56112">
    <property type="entry name" value="Protein kinase-like (PK-like)"/>
    <property type="match status" value="1"/>
</dbReference>
<keyword evidence="4" id="KW-0808">Transferase</keyword>
<keyword evidence="8 14" id="KW-0547">Nucleotide-binding</keyword>
<feature type="binding site" evidence="14">
    <location>
        <position position="735"/>
    </location>
    <ligand>
        <name>ATP</name>
        <dbReference type="ChEBI" id="CHEBI:30616"/>
    </ligand>
</feature>